<dbReference type="PROSITE" id="PS51379">
    <property type="entry name" value="4FE4S_FER_2"/>
    <property type="match status" value="2"/>
</dbReference>
<keyword evidence="8" id="KW-0411">Iron-sulfur</keyword>
<keyword evidence="5" id="KW-0249">Electron transport</keyword>
<dbReference type="SUPFAM" id="SSF54862">
    <property type="entry name" value="4Fe-4S ferredoxins"/>
    <property type="match status" value="1"/>
</dbReference>
<keyword evidence="6" id="KW-0560">Oxidoreductase</keyword>
<evidence type="ECO:0000313" key="10">
    <source>
        <dbReference type="EMBL" id="MCF7568144.1"/>
    </source>
</evidence>
<dbReference type="Gene3D" id="3.40.50.970">
    <property type="match status" value="2"/>
</dbReference>
<proteinExistence type="inferred from homology"/>
<dbReference type="InterPro" id="IPR009014">
    <property type="entry name" value="Transketo_C/PFOR_II"/>
</dbReference>
<organism evidence="10 11">
    <name type="scientific">Wocania arenilitoris</name>
    <dbReference type="NCBI Taxonomy" id="2044858"/>
    <lineage>
        <taxon>Bacteria</taxon>
        <taxon>Pseudomonadati</taxon>
        <taxon>Bacteroidota</taxon>
        <taxon>Flavobacteriia</taxon>
        <taxon>Flavobacteriales</taxon>
        <taxon>Flavobacteriaceae</taxon>
        <taxon>Wocania</taxon>
    </lineage>
</organism>
<dbReference type="Proteomes" id="UP001199795">
    <property type="component" value="Unassembled WGS sequence"/>
</dbReference>
<evidence type="ECO:0000256" key="2">
    <source>
        <dbReference type="ARBA" id="ARBA00022448"/>
    </source>
</evidence>
<accession>A0AAE3EQ51</accession>
<dbReference type="GO" id="GO:0016903">
    <property type="term" value="F:oxidoreductase activity, acting on the aldehyde or oxo group of donors"/>
    <property type="evidence" value="ECO:0007669"/>
    <property type="project" value="InterPro"/>
</dbReference>
<keyword evidence="11" id="KW-1185">Reference proteome</keyword>
<dbReference type="Pfam" id="PF02775">
    <property type="entry name" value="TPP_enzyme_C"/>
    <property type="match status" value="1"/>
</dbReference>
<dbReference type="Gene3D" id="3.30.70.20">
    <property type="match status" value="1"/>
</dbReference>
<dbReference type="InterPro" id="IPR017900">
    <property type="entry name" value="4Fe4S_Fe_S_CS"/>
</dbReference>
<dbReference type="InterPro" id="IPR017896">
    <property type="entry name" value="4Fe4S_Fe-S-bd"/>
</dbReference>
<dbReference type="GO" id="GO:0006979">
    <property type="term" value="P:response to oxidative stress"/>
    <property type="evidence" value="ECO:0007669"/>
    <property type="project" value="TreeGrafter"/>
</dbReference>
<dbReference type="FunFam" id="3.40.50.920:FF:000007">
    <property type="entry name" value="Pyruvate:ferredoxin (Flavodoxin) oxidoreductase"/>
    <property type="match status" value="1"/>
</dbReference>
<evidence type="ECO:0000256" key="3">
    <source>
        <dbReference type="ARBA" id="ARBA00022485"/>
    </source>
</evidence>
<sequence>MKTQKHIITNANEAVAKIAYKTNEVFPIYPITPASEMSELVEQWSSEKKENIFESAPSVFQMQSEAGVAGAMHGALQTGSLSTTFTASQGLLLMLPNMFKIAGELTPNVIHVATRSVATHALSIFGDHSDIMAVRQSGYAMLGSSSVQEAQDFALIAQAASLESKIPFVHFFDGFRTSHETSKIEAISDGTIQYILNQKEISTHQERALNPNNPVIRGTAQGADVFFQSREAINPFYEACPNTVQHIMDTFRLVTGRSYKLFDYIGHAKAEHIIVSMASSTETIEQTVNLLNKKGERFGLIKVRLFRPFSTKHLIASLPKSVKSIAVLDRTKEPGSTGEPLYLDILQSISEAYQNNKITSYPKIVGGRYGLSSKEFTPSMVNAIFKNLKQDQPKNNFTIGIKDDVKYLSLDYSENINIENNAFQAIFNQEKNDIHNKSFINTLNHIGNNKNVFVQGYTQINYKKSNTYNRAHLRINNTKIKSPYLIENADFIGCQNAHFAFNDDTLNNIKPEGTLLVNTSLTSKAFWQSVSANNQYQIIEKNINLLIVNIEELKEINILNDKPITELHACFLALRQDDFCTNMLEYIYKVDTKVGYNKEALEITEDPTFSKTLLGRLLNNKGNSIPVSLLPVDGTYQTDNSKFNTVHLGNKLPEWDLESCTQCGACSMVCPQAALRIKAFDDAYLENAPTTFKSTKSLETDWEIDLLSYTIQVNPEQCNGCNNCVDACPAKALTLTNKDAIVTTEKENWNHFKSIPELNRSKIDVTKVSQQQLQEPLFKYPSGVEGCGEAAYLKLMSQLFGDRLLVANATGASSIFGGALPTTPWSKNKNGQGPAWSNSLFEDNAEFGLGYRLSIDNKEQQAKALIEKLIPQLDFDLAIDILKSNQNSEIEIFKQRQRVEKLKLILKKINTPEAHRLLNICDNLVKKSVWIVGGDGWAYDIGFGGLDHVLASGKNVNILVLDNEVYDNTGGQASKATPFGGEAKFAFNGKQKQKKDLGFLAMNYDNVYVASVAIGANKEQTLQAFNKAESFDGPSIIIAYCHSDSHGIDIKKPSQYHKAAVNSGQWLLYRNDPRKTENNQNTLQLDSDLPSIKIEDYLKKENRFSKLFKRNKGEFNSLMFQIQKQIDRRFDKYVNMASYAFINRSKLIRSKKIKKQLNYKSENKLI</sequence>
<dbReference type="EMBL" id="JAKKDU010000007">
    <property type="protein sequence ID" value="MCF7568144.1"/>
    <property type="molecule type" value="Genomic_DNA"/>
</dbReference>
<reference evidence="10" key="1">
    <citation type="submission" date="2022-01" db="EMBL/GenBank/DDBJ databases">
        <title>Draft genome sequence of Sabulilitoribacter arenilitoris KCTC 52401.</title>
        <authorList>
            <person name="Oh J.-S."/>
        </authorList>
    </citation>
    <scope>NUCLEOTIDE SEQUENCE</scope>
    <source>
        <strain evidence="10">HMF6543</strain>
    </source>
</reference>
<feature type="domain" description="4Fe-4S ferredoxin-type" evidence="9">
    <location>
        <begin position="651"/>
        <end position="680"/>
    </location>
</feature>
<dbReference type="InterPro" id="IPR019752">
    <property type="entry name" value="Pyrv/ketoisovalerate_OxRed_cat"/>
</dbReference>
<dbReference type="GO" id="GO:0030976">
    <property type="term" value="F:thiamine pyrophosphate binding"/>
    <property type="evidence" value="ECO:0007669"/>
    <property type="project" value="InterPro"/>
</dbReference>
<protein>
    <submittedName>
        <fullName evidence="10">4Fe-4S binding protein</fullName>
    </submittedName>
</protein>
<dbReference type="InterPro" id="IPR002880">
    <property type="entry name" value="Pyrv_Fd/Flavodoxin_OxRdtase_N"/>
</dbReference>
<gene>
    <name evidence="10" type="ORF">L3X37_07180</name>
</gene>
<dbReference type="InterPro" id="IPR033412">
    <property type="entry name" value="PFOR_II"/>
</dbReference>
<evidence type="ECO:0000256" key="4">
    <source>
        <dbReference type="ARBA" id="ARBA00022723"/>
    </source>
</evidence>
<dbReference type="InterPro" id="IPR011766">
    <property type="entry name" value="TPP_enzyme_TPP-bd"/>
</dbReference>
<dbReference type="Pfam" id="PF12838">
    <property type="entry name" value="Fer4_7"/>
    <property type="match status" value="1"/>
</dbReference>
<evidence type="ECO:0000256" key="1">
    <source>
        <dbReference type="ARBA" id="ARBA00009032"/>
    </source>
</evidence>
<dbReference type="PANTHER" id="PTHR32154">
    <property type="entry name" value="PYRUVATE-FLAVODOXIN OXIDOREDUCTASE-RELATED"/>
    <property type="match status" value="1"/>
</dbReference>
<dbReference type="Gene3D" id="3.40.50.920">
    <property type="match status" value="1"/>
</dbReference>
<feature type="domain" description="4Fe-4S ferredoxin-type" evidence="9">
    <location>
        <begin position="709"/>
        <end position="738"/>
    </location>
</feature>
<name>A0AAE3EQ51_9FLAO</name>
<dbReference type="PANTHER" id="PTHR32154:SF0">
    <property type="entry name" value="PYRUVATE-FLAVODOXIN OXIDOREDUCTASE-RELATED"/>
    <property type="match status" value="1"/>
</dbReference>
<keyword evidence="3" id="KW-0004">4Fe-4S</keyword>
<dbReference type="FunFam" id="3.40.50.970:FF:000012">
    <property type="entry name" value="Pyruvate:ferredoxin (Flavodoxin) oxidoreductase"/>
    <property type="match status" value="1"/>
</dbReference>
<dbReference type="RefSeq" id="WP_237239492.1">
    <property type="nucleotide sequence ID" value="NZ_JAKKDU010000007.1"/>
</dbReference>
<dbReference type="Pfam" id="PF17147">
    <property type="entry name" value="PFOR_II"/>
    <property type="match status" value="1"/>
</dbReference>
<dbReference type="InterPro" id="IPR050722">
    <property type="entry name" value="Pyruvate:ferred/Flavod_OxRd"/>
</dbReference>
<keyword evidence="7" id="KW-0408">Iron</keyword>
<evidence type="ECO:0000256" key="7">
    <source>
        <dbReference type="ARBA" id="ARBA00023004"/>
    </source>
</evidence>
<dbReference type="SUPFAM" id="SSF52922">
    <property type="entry name" value="TK C-terminal domain-like"/>
    <property type="match status" value="1"/>
</dbReference>
<dbReference type="GO" id="GO:0051539">
    <property type="term" value="F:4 iron, 4 sulfur cluster binding"/>
    <property type="evidence" value="ECO:0007669"/>
    <property type="project" value="UniProtKB-KW"/>
</dbReference>
<comment type="similarity">
    <text evidence="1">Belongs to the pyruvate:ferredoxin/flavodoxin oxidoreductase family.</text>
</comment>
<dbReference type="GO" id="GO:0044281">
    <property type="term" value="P:small molecule metabolic process"/>
    <property type="evidence" value="ECO:0007669"/>
    <property type="project" value="UniProtKB-ARBA"/>
</dbReference>
<dbReference type="PROSITE" id="PS00198">
    <property type="entry name" value="4FE4S_FER_1"/>
    <property type="match status" value="1"/>
</dbReference>
<dbReference type="SUPFAM" id="SSF52518">
    <property type="entry name" value="Thiamin diphosphate-binding fold (THDP-binding)"/>
    <property type="match status" value="2"/>
</dbReference>
<evidence type="ECO:0000259" key="9">
    <source>
        <dbReference type="PROSITE" id="PS51379"/>
    </source>
</evidence>
<dbReference type="AlphaFoldDB" id="A0AAE3EQ51"/>
<dbReference type="Pfam" id="PF01855">
    <property type="entry name" value="POR_N"/>
    <property type="match status" value="1"/>
</dbReference>
<dbReference type="SUPFAM" id="SSF53323">
    <property type="entry name" value="Pyruvate-ferredoxin oxidoreductase, PFOR, domain III"/>
    <property type="match status" value="1"/>
</dbReference>
<evidence type="ECO:0000256" key="5">
    <source>
        <dbReference type="ARBA" id="ARBA00022982"/>
    </source>
</evidence>
<dbReference type="InterPro" id="IPR029061">
    <property type="entry name" value="THDP-binding"/>
</dbReference>
<evidence type="ECO:0000256" key="8">
    <source>
        <dbReference type="ARBA" id="ARBA00023014"/>
    </source>
</evidence>
<dbReference type="Pfam" id="PF01558">
    <property type="entry name" value="POR"/>
    <property type="match status" value="1"/>
</dbReference>
<comment type="caution">
    <text evidence="10">The sequence shown here is derived from an EMBL/GenBank/DDBJ whole genome shotgun (WGS) entry which is preliminary data.</text>
</comment>
<evidence type="ECO:0000313" key="11">
    <source>
        <dbReference type="Proteomes" id="UP001199795"/>
    </source>
</evidence>
<keyword evidence="2" id="KW-0813">Transport</keyword>
<dbReference type="GO" id="GO:0046872">
    <property type="term" value="F:metal ion binding"/>
    <property type="evidence" value="ECO:0007669"/>
    <property type="project" value="UniProtKB-KW"/>
</dbReference>
<evidence type="ECO:0000256" key="6">
    <source>
        <dbReference type="ARBA" id="ARBA00023002"/>
    </source>
</evidence>
<dbReference type="CDD" id="cd07034">
    <property type="entry name" value="TPP_PYR_PFOR_IOR-alpha_like"/>
    <property type="match status" value="1"/>
</dbReference>
<dbReference type="InterPro" id="IPR002869">
    <property type="entry name" value="Pyrv_flavodox_OxRed_cen"/>
</dbReference>
<keyword evidence="4" id="KW-0479">Metal-binding</keyword>
<dbReference type="Gene3D" id="3.40.920.10">
    <property type="entry name" value="Pyruvate-ferredoxin oxidoreductase, PFOR, domain III"/>
    <property type="match status" value="1"/>
</dbReference>